<organism evidence="1 2">
    <name type="scientific">Vararia minispora EC-137</name>
    <dbReference type="NCBI Taxonomy" id="1314806"/>
    <lineage>
        <taxon>Eukaryota</taxon>
        <taxon>Fungi</taxon>
        <taxon>Dikarya</taxon>
        <taxon>Basidiomycota</taxon>
        <taxon>Agaricomycotina</taxon>
        <taxon>Agaricomycetes</taxon>
        <taxon>Russulales</taxon>
        <taxon>Lachnocladiaceae</taxon>
        <taxon>Vararia</taxon>
    </lineage>
</organism>
<evidence type="ECO:0000313" key="2">
    <source>
        <dbReference type="Proteomes" id="UP000814128"/>
    </source>
</evidence>
<evidence type="ECO:0000313" key="1">
    <source>
        <dbReference type="EMBL" id="KAI0030713.1"/>
    </source>
</evidence>
<reference evidence="1" key="2">
    <citation type="journal article" date="2022" name="New Phytol.">
        <title>Evolutionary transition to the ectomycorrhizal habit in the genomes of a hyperdiverse lineage of mushroom-forming fungi.</title>
        <authorList>
            <person name="Looney B."/>
            <person name="Miyauchi S."/>
            <person name="Morin E."/>
            <person name="Drula E."/>
            <person name="Courty P.E."/>
            <person name="Kohler A."/>
            <person name="Kuo A."/>
            <person name="LaButti K."/>
            <person name="Pangilinan J."/>
            <person name="Lipzen A."/>
            <person name="Riley R."/>
            <person name="Andreopoulos W."/>
            <person name="He G."/>
            <person name="Johnson J."/>
            <person name="Nolan M."/>
            <person name="Tritt A."/>
            <person name="Barry K.W."/>
            <person name="Grigoriev I.V."/>
            <person name="Nagy L.G."/>
            <person name="Hibbett D."/>
            <person name="Henrissat B."/>
            <person name="Matheny P.B."/>
            <person name="Labbe J."/>
            <person name="Martin F.M."/>
        </authorList>
    </citation>
    <scope>NUCLEOTIDE SEQUENCE</scope>
    <source>
        <strain evidence="1">EC-137</strain>
    </source>
</reference>
<accession>A0ACB8QG96</accession>
<protein>
    <submittedName>
        <fullName evidence="1">Uncharacterized protein</fullName>
    </submittedName>
</protein>
<name>A0ACB8QG96_9AGAM</name>
<dbReference type="Proteomes" id="UP000814128">
    <property type="component" value="Unassembled WGS sequence"/>
</dbReference>
<sequence length="645" mass="70448">MRWSLPDEVVADSEPEREHLRSQLKAAKKQQAQAHATLSSDIIDLTGTDIIFILDAFYDVLAESSSVAGKDTSESEPIGPEPIIDISDEDTPVKITLPVKSGTPTGIARLSPPTFHVGPLAATSASDAFEMITPSEENRSDTDDESEGFRRRLGRFTFQNYRAGSRCGSSKIRTSSTISLQSSSDSFAPPLPRPKTASKYGRADFLGGFTDGQFAKVSKCVCCDVKWTARKTRVQKAAHILGCSRKQGLSCEVVEGLIRSEIASVAPQVIDRKTKNAPTPIPAEPTTHMEDIVNRVHPKKSRRHPVPNMSTTVQHPTESHDIIIGRARLLLAEQPTPYLENAAARLGKSRLNSLIGRHSSPPPPESTQPFGQSALAQRLGALRTNTNTVSLWDVGHTEVEDDDAPPTTQAFAPSRLGQKLKHTKLPVSPARPPSSRSVLLSSRSGSVIVVDSSSASEHSPLRRKTKDRRESDNSSPHTDCSEPSIDPSELQFDDTYLHFDSDAFPMPLLSPHAADICVTSPPHPIVLSPLESEATAPLLPKINTGWDASTAKQKQVKMDNETFRARFKASILADSALYSRILRYEPVHFDVFYSHAVRLGASERALKAKVRAVLDEEAISFYGADMNRRRRLRDPGLVDSVGGSL</sequence>
<reference evidence="1" key="1">
    <citation type="submission" date="2021-02" db="EMBL/GenBank/DDBJ databases">
        <authorList>
            <consortium name="DOE Joint Genome Institute"/>
            <person name="Ahrendt S."/>
            <person name="Looney B.P."/>
            <person name="Miyauchi S."/>
            <person name="Morin E."/>
            <person name="Drula E."/>
            <person name="Courty P.E."/>
            <person name="Chicoki N."/>
            <person name="Fauchery L."/>
            <person name="Kohler A."/>
            <person name="Kuo A."/>
            <person name="Labutti K."/>
            <person name="Pangilinan J."/>
            <person name="Lipzen A."/>
            <person name="Riley R."/>
            <person name="Andreopoulos W."/>
            <person name="He G."/>
            <person name="Johnson J."/>
            <person name="Barry K.W."/>
            <person name="Grigoriev I.V."/>
            <person name="Nagy L."/>
            <person name="Hibbett D."/>
            <person name="Henrissat B."/>
            <person name="Matheny P.B."/>
            <person name="Labbe J."/>
            <person name="Martin F."/>
        </authorList>
    </citation>
    <scope>NUCLEOTIDE SEQUENCE</scope>
    <source>
        <strain evidence="1">EC-137</strain>
    </source>
</reference>
<dbReference type="EMBL" id="MU273609">
    <property type="protein sequence ID" value="KAI0030713.1"/>
    <property type="molecule type" value="Genomic_DNA"/>
</dbReference>
<comment type="caution">
    <text evidence="1">The sequence shown here is derived from an EMBL/GenBank/DDBJ whole genome shotgun (WGS) entry which is preliminary data.</text>
</comment>
<gene>
    <name evidence="1" type="ORF">K488DRAFT_87528</name>
</gene>
<proteinExistence type="predicted"/>
<keyword evidence="2" id="KW-1185">Reference proteome</keyword>